<dbReference type="InterPro" id="IPR050879">
    <property type="entry name" value="Acyltransferase_3"/>
</dbReference>
<feature type="transmembrane region" description="Helical" evidence="2">
    <location>
        <begin position="72"/>
        <end position="91"/>
    </location>
</feature>
<evidence type="ECO:0000256" key="2">
    <source>
        <dbReference type="SAM" id="Phobius"/>
    </source>
</evidence>
<dbReference type="PANTHER" id="PTHR23028">
    <property type="entry name" value="ACETYLTRANSFERASE"/>
    <property type="match status" value="1"/>
</dbReference>
<name>A0ABS5FGR5_9BRAD</name>
<dbReference type="PANTHER" id="PTHR23028:SF53">
    <property type="entry name" value="ACYL_TRANSF_3 DOMAIN-CONTAINING PROTEIN"/>
    <property type="match status" value="1"/>
</dbReference>
<dbReference type="InterPro" id="IPR002656">
    <property type="entry name" value="Acyl_transf_3_dom"/>
</dbReference>
<keyword evidence="2" id="KW-0472">Membrane</keyword>
<accession>A0ABS5FGR5</accession>
<reference evidence="6" key="1">
    <citation type="journal article" date="2021" name="ISME J.">
        <title>Evolutionary origin and ecological implication of a unique nif island in free-living Bradyrhizobium lineages.</title>
        <authorList>
            <person name="Tao J."/>
        </authorList>
    </citation>
    <scope>NUCLEOTIDE SEQUENCE [LARGE SCALE GENOMIC DNA]</scope>
    <source>
        <strain evidence="6">SZCCT0434</strain>
    </source>
</reference>
<evidence type="ECO:0000259" key="3">
    <source>
        <dbReference type="Pfam" id="PF01757"/>
    </source>
</evidence>
<feature type="transmembrane region" description="Helical" evidence="2">
    <location>
        <begin position="251"/>
        <end position="272"/>
    </location>
</feature>
<keyword evidence="5" id="KW-0012">Acyltransferase</keyword>
<keyword evidence="5" id="KW-0808">Transferase</keyword>
<proteinExistence type="predicted"/>
<protein>
    <submittedName>
        <fullName evidence="5">Acyltransferase</fullName>
    </submittedName>
</protein>
<sequence>MEFRNDINGLRAVAVLLVLLFHFHEPGFGGGFIGVDVFFVVSGFLMTGIILSGLEKHSFSVLGFYRARLVRLYPALLAVVAATLLFGLIFVEPGALESIARDGISALLFVSNIVFWQQHGYFGASPEAMWMLHTWSLSVEWQFYLVFPVVLALAFPWLTGATSRFALLLIGFVLSLTLSVVLGTCFPNNDRIVSAEFYLLPPRAWEMLAGGLVAMWPWRAPFWAARAAGLLEFVGIALVLSSLFFSENTAWPSYVALLPVGGTMLVLAARAPRTALDFAPLQRIGTWSYSIYLWHWPMVAAIAYFSLSGPLVAPSAFVLSMLAGWASFTFVEQPCRTLLRGKPSAPHGTSSRNMIGMGLTALAVIAIGSAVTVDHGVPQRGRAMADLYRGSLVAATDFGFPPHCEGTNIFGTALRPCTLGHASDHDDDVLVMGDSFAQMWYAHIAEFKEALAGHAVVFITKGGCPPVAGLDRTSPGFACSSFHRLAMEQAQSSRYHTIIFAGMWTSYFTRNKTNSVICGKDGARISAGTEGGLTAALDGIAQDLDDLHARGKNLVVLTTSPYPSFDVPAELRRRLFEGKAVPSDWTFDFAAIMAESQPIDAGLMRMQDHGATVVDLARLLCRDMICPLEHNGMLLYVDGSHLRGKYAALAGSFLDPFTTVRGESSEDRDLNVKQKSDPPCPNCSTEFSASRR</sequence>
<feature type="transmembrane region" description="Helical" evidence="2">
    <location>
        <begin position="30"/>
        <end position="51"/>
    </location>
</feature>
<keyword evidence="2" id="KW-0812">Transmembrane</keyword>
<dbReference type="Pfam" id="PF01757">
    <property type="entry name" value="Acyl_transf_3"/>
    <property type="match status" value="1"/>
</dbReference>
<feature type="transmembrane region" description="Helical" evidence="2">
    <location>
        <begin position="227"/>
        <end position="245"/>
    </location>
</feature>
<keyword evidence="6" id="KW-1185">Reference proteome</keyword>
<gene>
    <name evidence="5" type="ORF">JQ615_11290</name>
</gene>
<feature type="domain" description="Acyltransferase 3" evidence="3">
    <location>
        <begin position="5"/>
        <end position="326"/>
    </location>
</feature>
<evidence type="ECO:0000256" key="1">
    <source>
        <dbReference type="SAM" id="MobiDB-lite"/>
    </source>
</evidence>
<feature type="transmembrane region" description="Helical" evidence="2">
    <location>
        <begin position="141"/>
        <end position="158"/>
    </location>
</feature>
<comment type="caution">
    <text evidence="5">The sequence shown here is derived from an EMBL/GenBank/DDBJ whole genome shotgun (WGS) entry which is preliminary data.</text>
</comment>
<keyword evidence="2" id="KW-1133">Transmembrane helix</keyword>
<feature type="compositionally biased region" description="Polar residues" evidence="1">
    <location>
        <begin position="682"/>
        <end position="692"/>
    </location>
</feature>
<feature type="domain" description="SGNH" evidence="4">
    <location>
        <begin position="413"/>
        <end position="652"/>
    </location>
</feature>
<dbReference type="EMBL" id="JAFCJH010000009">
    <property type="protein sequence ID" value="MBR0795975.1"/>
    <property type="molecule type" value="Genomic_DNA"/>
</dbReference>
<evidence type="ECO:0000259" key="4">
    <source>
        <dbReference type="Pfam" id="PF19040"/>
    </source>
</evidence>
<dbReference type="InterPro" id="IPR043968">
    <property type="entry name" value="SGNH"/>
</dbReference>
<evidence type="ECO:0000313" key="5">
    <source>
        <dbReference type="EMBL" id="MBR0795975.1"/>
    </source>
</evidence>
<feature type="transmembrane region" description="Helical" evidence="2">
    <location>
        <begin position="165"/>
        <end position="184"/>
    </location>
</feature>
<feature type="region of interest" description="Disordered" evidence="1">
    <location>
        <begin position="661"/>
        <end position="692"/>
    </location>
</feature>
<dbReference type="Proteomes" id="UP001315278">
    <property type="component" value="Unassembled WGS sequence"/>
</dbReference>
<feature type="compositionally biased region" description="Basic and acidic residues" evidence="1">
    <location>
        <begin position="663"/>
        <end position="676"/>
    </location>
</feature>
<dbReference type="RefSeq" id="WP_212492584.1">
    <property type="nucleotide sequence ID" value="NZ_JAFCJH010000009.1"/>
</dbReference>
<organism evidence="5 6">
    <name type="scientific">Bradyrhizobium jicamae</name>
    <dbReference type="NCBI Taxonomy" id="280332"/>
    <lineage>
        <taxon>Bacteria</taxon>
        <taxon>Pseudomonadati</taxon>
        <taxon>Pseudomonadota</taxon>
        <taxon>Alphaproteobacteria</taxon>
        <taxon>Hyphomicrobiales</taxon>
        <taxon>Nitrobacteraceae</taxon>
        <taxon>Bradyrhizobium</taxon>
    </lineage>
</organism>
<dbReference type="Pfam" id="PF19040">
    <property type="entry name" value="SGNH"/>
    <property type="match status" value="1"/>
</dbReference>
<dbReference type="GO" id="GO:0016746">
    <property type="term" value="F:acyltransferase activity"/>
    <property type="evidence" value="ECO:0007669"/>
    <property type="project" value="UniProtKB-KW"/>
</dbReference>
<feature type="transmembrane region" description="Helical" evidence="2">
    <location>
        <begin position="7"/>
        <end position="24"/>
    </location>
</feature>
<feature type="transmembrane region" description="Helical" evidence="2">
    <location>
        <begin position="352"/>
        <end position="373"/>
    </location>
</feature>
<evidence type="ECO:0000313" key="6">
    <source>
        <dbReference type="Proteomes" id="UP001315278"/>
    </source>
</evidence>